<dbReference type="InParanoid" id="E5R128"/>
<dbReference type="RefSeq" id="XP_003176584.1">
    <property type="nucleotide sequence ID" value="XM_003176536.1"/>
</dbReference>
<evidence type="ECO:0000313" key="2">
    <source>
        <dbReference type="EMBL" id="EFQ97632.1"/>
    </source>
</evidence>
<keyword evidence="3" id="KW-1185">Reference proteome</keyword>
<dbReference type="OMA" id="QGTNDQI"/>
<dbReference type="VEuPathDB" id="FungiDB:MGYG_00670"/>
<protein>
    <submittedName>
        <fullName evidence="2">Uncharacterized protein</fullName>
    </submittedName>
</protein>
<proteinExistence type="predicted"/>
<accession>E5R128</accession>
<dbReference type="EMBL" id="DS989822">
    <property type="protein sequence ID" value="EFQ97632.1"/>
    <property type="molecule type" value="Genomic_DNA"/>
</dbReference>
<dbReference type="OrthoDB" id="4173541at2759"/>
<dbReference type="Proteomes" id="UP000002669">
    <property type="component" value="Unassembled WGS sequence"/>
</dbReference>
<gene>
    <name evidence="2" type="ORF">MGYG_00670</name>
</gene>
<dbReference type="eggNOG" id="ENOG502RQGK">
    <property type="taxonomic scope" value="Eukaryota"/>
</dbReference>
<feature type="region of interest" description="Disordered" evidence="1">
    <location>
        <begin position="52"/>
        <end position="71"/>
    </location>
</feature>
<evidence type="ECO:0000313" key="3">
    <source>
        <dbReference type="Proteomes" id="UP000002669"/>
    </source>
</evidence>
<dbReference type="AlphaFoldDB" id="E5R128"/>
<evidence type="ECO:0000256" key="1">
    <source>
        <dbReference type="SAM" id="MobiDB-lite"/>
    </source>
</evidence>
<sequence>MDFVKGLAGGNKEGGSSGDNTALNKGIDAAQSTFLKAGQGTNDQINRGIDTAQGVFLGDKKTEQKPVEEKK</sequence>
<organism evidence="3">
    <name type="scientific">Arthroderma gypseum (strain ATCC MYA-4604 / CBS 118893)</name>
    <name type="common">Microsporum gypseum</name>
    <dbReference type="NCBI Taxonomy" id="535722"/>
    <lineage>
        <taxon>Eukaryota</taxon>
        <taxon>Fungi</taxon>
        <taxon>Dikarya</taxon>
        <taxon>Ascomycota</taxon>
        <taxon>Pezizomycotina</taxon>
        <taxon>Eurotiomycetes</taxon>
        <taxon>Eurotiomycetidae</taxon>
        <taxon>Onygenales</taxon>
        <taxon>Arthrodermataceae</taxon>
        <taxon>Nannizzia</taxon>
    </lineage>
</organism>
<name>E5R128_ARTGP</name>
<reference evidence="3" key="1">
    <citation type="journal article" date="2012" name="MBio">
        <title>Comparative genome analysis of Trichophyton rubrum and related dermatophytes reveals candidate genes involved in infection.</title>
        <authorList>
            <person name="Martinez D.A."/>
            <person name="Oliver B.G."/>
            <person name="Graeser Y."/>
            <person name="Goldberg J.M."/>
            <person name="Li W."/>
            <person name="Martinez-Rossi N.M."/>
            <person name="Monod M."/>
            <person name="Shelest E."/>
            <person name="Barton R.C."/>
            <person name="Birch E."/>
            <person name="Brakhage A.A."/>
            <person name="Chen Z."/>
            <person name="Gurr S.J."/>
            <person name="Heiman D."/>
            <person name="Heitman J."/>
            <person name="Kosti I."/>
            <person name="Rossi A."/>
            <person name="Saif S."/>
            <person name="Samalova M."/>
            <person name="Saunders C.W."/>
            <person name="Shea T."/>
            <person name="Summerbell R.C."/>
            <person name="Xu J."/>
            <person name="Young S."/>
            <person name="Zeng Q."/>
            <person name="Birren B.W."/>
            <person name="Cuomo C.A."/>
            <person name="White T.C."/>
        </authorList>
    </citation>
    <scope>NUCLEOTIDE SEQUENCE [LARGE SCALE GENOMIC DNA]</scope>
    <source>
        <strain evidence="3">ATCC MYA-4604 / CBS 118893</strain>
    </source>
</reference>
<feature type="region of interest" description="Disordered" evidence="1">
    <location>
        <begin position="1"/>
        <end position="24"/>
    </location>
</feature>
<dbReference type="HOGENOM" id="CLU_2672871_0_0_1"/>
<feature type="compositionally biased region" description="Basic and acidic residues" evidence="1">
    <location>
        <begin position="58"/>
        <end position="71"/>
    </location>
</feature>
<feature type="compositionally biased region" description="Gly residues" evidence="1">
    <location>
        <begin position="7"/>
        <end position="17"/>
    </location>
</feature>
<dbReference type="GeneID" id="10031903"/>